<evidence type="ECO:0000313" key="7">
    <source>
        <dbReference type="EMBL" id="CAG7598199.1"/>
    </source>
</evidence>
<keyword evidence="1" id="KW-0285">Flavoprotein</keyword>
<feature type="compositionally biased region" description="Basic and acidic residues" evidence="5">
    <location>
        <begin position="447"/>
        <end position="456"/>
    </location>
</feature>
<sequence length="476" mass="51120">MIGVGDAGRIHLNLFTMNTVGHLSPGVWRHRRDRSRRYTELDYWLGIARTAEAGLLDAVFFADVLGSYDVYRGGPEAAIAGGVQVPVNDPLQLVPAMASVTEHLGFGVTASTSFEHPFPFARRMSTLDHLTGGRVGWNVVTSYLGSGARNLGLDGQVSHDRRYDIAEEYLEVCYKLWQRSWEDDAVIEDRERGVFADPERVHPIAHRGEFFTVPGFHLSEPSPQRTPVIYQAGASSRGIAFAARHAEHVFVAAPSTAVLGRQVRAANEAALAAGRTTPPPVLNQQTVIVAGTDAEAQRRFDEYLEVASPEGALTLMSGWTGIDFAGLDPDEALAGLESDAIQSALSAFSDADPTRTWTPREIADYVRIGGDGPVLVGSAATVADALETIVEETGVAGFNLAMAVQPETLEGVVEHLVPELQRRGRFKREYAAGTLREKLGGGSARPAADHPAHAVRIDGPGPDAAEASQLSRAATD</sequence>
<dbReference type="PANTHER" id="PTHR30011">
    <property type="entry name" value="ALKANESULFONATE MONOOXYGENASE-RELATED"/>
    <property type="match status" value="1"/>
</dbReference>
<gene>
    <name evidence="7" type="primary">dmoA_1</name>
    <name evidence="7" type="ORF">LEUCIP111803_00203</name>
</gene>
<organism evidence="7 8">
    <name type="scientific">Leucobacter soli</name>
    <dbReference type="NCBI Taxonomy" id="2812850"/>
    <lineage>
        <taxon>Bacteria</taxon>
        <taxon>Bacillati</taxon>
        <taxon>Actinomycetota</taxon>
        <taxon>Actinomycetes</taxon>
        <taxon>Micrococcales</taxon>
        <taxon>Microbacteriaceae</taxon>
        <taxon>Leucobacter</taxon>
    </lineage>
</organism>
<evidence type="ECO:0000256" key="3">
    <source>
        <dbReference type="ARBA" id="ARBA00023002"/>
    </source>
</evidence>
<keyword evidence="8" id="KW-1185">Reference proteome</keyword>
<dbReference type="InterPro" id="IPR016215">
    <property type="entry name" value="NTA_MOA"/>
</dbReference>
<dbReference type="EMBL" id="CAJVAP010000002">
    <property type="protein sequence ID" value="CAG7598199.1"/>
    <property type="molecule type" value="Genomic_DNA"/>
</dbReference>
<keyword evidence="3 7" id="KW-0560">Oxidoreductase</keyword>
<dbReference type="InterPro" id="IPR051260">
    <property type="entry name" value="Diverse_substr_monoxygenases"/>
</dbReference>
<dbReference type="Proteomes" id="UP000693892">
    <property type="component" value="Unassembled WGS sequence"/>
</dbReference>
<reference evidence="7" key="1">
    <citation type="submission" date="2021-06" db="EMBL/GenBank/DDBJ databases">
        <authorList>
            <person name="Criscuolo A."/>
        </authorList>
    </citation>
    <scope>NUCLEOTIDE SEQUENCE</scope>
    <source>
        <strain evidence="7">CIP111803</strain>
    </source>
</reference>
<feature type="region of interest" description="Disordered" evidence="5">
    <location>
        <begin position="437"/>
        <end position="476"/>
    </location>
</feature>
<evidence type="ECO:0000256" key="2">
    <source>
        <dbReference type="ARBA" id="ARBA00022643"/>
    </source>
</evidence>
<dbReference type="PANTHER" id="PTHR30011:SF16">
    <property type="entry name" value="C2H2 FINGER DOMAIN TRANSCRIPTION FACTOR (EUROFUNG)-RELATED"/>
    <property type="match status" value="1"/>
</dbReference>
<evidence type="ECO:0000256" key="5">
    <source>
        <dbReference type="SAM" id="MobiDB-lite"/>
    </source>
</evidence>
<name>A0A916NKK1_9MICO</name>
<dbReference type="PIRSF" id="PIRSF000337">
    <property type="entry name" value="NTA_MOA"/>
    <property type="match status" value="1"/>
</dbReference>
<accession>A0A916NKK1</accession>
<evidence type="ECO:0000259" key="6">
    <source>
        <dbReference type="Pfam" id="PF00296"/>
    </source>
</evidence>
<dbReference type="Pfam" id="PF00296">
    <property type="entry name" value="Bac_luciferase"/>
    <property type="match status" value="1"/>
</dbReference>
<dbReference type="AlphaFoldDB" id="A0A916NKK1"/>
<evidence type="ECO:0000256" key="4">
    <source>
        <dbReference type="ARBA" id="ARBA00023033"/>
    </source>
</evidence>
<dbReference type="NCBIfam" id="TIGR03860">
    <property type="entry name" value="FMN_nitrolo"/>
    <property type="match status" value="1"/>
</dbReference>
<proteinExistence type="predicted"/>
<feature type="domain" description="Luciferase-like" evidence="6">
    <location>
        <begin position="37"/>
        <end position="395"/>
    </location>
</feature>
<comment type="caution">
    <text evidence="7">The sequence shown here is derived from an EMBL/GenBank/DDBJ whole genome shotgun (WGS) entry which is preliminary data.</text>
</comment>
<evidence type="ECO:0000313" key="8">
    <source>
        <dbReference type="Proteomes" id="UP000693892"/>
    </source>
</evidence>
<evidence type="ECO:0000256" key="1">
    <source>
        <dbReference type="ARBA" id="ARBA00022630"/>
    </source>
</evidence>
<dbReference type="RefSeq" id="WP_218113858.1">
    <property type="nucleotide sequence ID" value="NZ_CAJVAP010000002.1"/>
</dbReference>
<keyword evidence="4 7" id="KW-0503">Monooxygenase</keyword>
<keyword evidence="2" id="KW-0288">FMN</keyword>
<protein>
    <submittedName>
        <fullName evidence="7">Dimethyl-sulfide monooxygenase</fullName>
        <ecNumber evidence="7">1.14.13.131</ecNumber>
    </submittedName>
</protein>
<dbReference type="GO" id="GO:0018633">
    <property type="term" value="F:dimethyl sulfide monooxygenase activity"/>
    <property type="evidence" value="ECO:0007669"/>
    <property type="project" value="UniProtKB-EC"/>
</dbReference>
<dbReference type="InterPro" id="IPR011251">
    <property type="entry name" value="Luciferase-like_dom"/>
</dbReference>
<dbReference type="EC" id="1.14.13.131" evidence="7"/>